<keyword evidence="3" id="KW-1185">Reference proteome</keyword>
<dbReference type="EMBL" id="QGDQ01000007">
    <property type="protein sequence ID" value="PWJ54381.1"/>
    <property type="molecule type" value="Genomic_DNA"/>
</dbReference>
<protein>
    <submittedName>
        <fullName evidence="2">Acetophenone carboxylase</fullName>
    </submittedName>
</protein>
<sequence length="701" mass="77158">MTVQTHEVDEHLRVTPITISPSTMIEWTKPEPLSPLVRRCVESLEPGDYEIYDEKLRNFLEEAREVFVRSGVTGMLRAGDLIVAVYTANGDLANASAGTYLHCVTAVLPVKFVMHKYFTNPSVGVRDGDIFYANEARYGGIHNPDQMAFMPVFHEGELIAWVAALTHNPETGAIEPGGMPVMARSRHDEGMKLTPIKVGEDFRIRDDMLDMMANFTSRAPRMQAIDVRARITGADRLRRRIVELAADRGNDFVRGLLAKLIIEAEDATRRRISRWRDGVYRSSAFIDTIGPKSVLVRGTLAATKQGSEITFDFTGTSPENDGPYNCFPHIVAAHAAVTMYAFQFHDLPVSNGALAPFNWVVPEGTIFNANPDAAISSSPMVNSLTVSVVQQVFARMMFSSEDRDQVTGNICCQPCAPLVAGPNQYGVPLAEVDSAILNTDGHGARGDRDGVDAYGFAYGHATRAPDTEDTELEQQFLRLYFRLRADSAGAGTHRGGMGTETALCIWNVPFAVWTVYAMSSYLPVTLGVFGGYPAASAPGISVHGTDVLEKLRRGDADIPRDSVELATRKAISGDYVFEHSNRPVRPALEGDIIVATTGGGGGYGDPLARDPELVARDLRDQAVTEWTACHVHHVVVDPQTFAVDENATNAEREKAREQRRSRGKSWDEFHADWEQLKPPEPVLEYFGSWPEGVRETPLARF</sequence>
<dbReference type="GO" id="GO:0006749">
    <property type="term" value="P:glutathione metabolic process"/>
    <property type="evidence" value="ECO:0007669"/>
    <property type="project" value="TreeGrafter"/>
</dbReference>
<dbReference type="InterPro" id="IPR045079">
    <property type="entry name" value="Oxoprolinase-like"/>
</dbReference>
<proteinExistence type="predicted"/>
<name>A0A316A9L3_9ACTN</name>
<dbReference type="PANTHER" id="PTHR11365">
    <property type="entry name" value="5-OXOPROLINASE RELATED"/>
    <property type="match status" value="1"/>
</dbReference>
<comment type="caution">
    <text evidence="2">The sequence shown here is derived from an EMBL/GenBank/DDBJ whole genome shotgun (WGS) entry which is preliminary data.</text>
</comment>
<accession>A0A316A9L3</accession>
<dbReference type="GO" id="GO:0017168">
    <property type="term" value="F:5-oxoprolinase (ATP-hydrolyzing) activity"/>
    <property type="evidence" value="ECO:0007669"/>
    <property type="project" value="TreeGrafter"/>
</dbReference>
<dbReference type="OrthoDB" id="102473at2"/>
<dbReference type="AlphaFoldDB" id="A0A316A9L3"/>
<dbReference type="GO" id="GO:0005829">
    <property type="term" value="C:cytosol"/>
    <property type="evidence" value="ECO:0007669"/>
    <property type="project" value="TreeGrafter"/>
</dbReference>
<dbReference type="Proteomes" id="UP000245469">
    <property type="component" value="Unassembled WGS sequence"/>
</dbReference>
<reference evidence="2 3" key="1">
    <citation type="submission" date="2018-03" db="EMBL/GenBank/DDBJ databases">
        <title>Genomic Encyclopedia of Archaeal and Bacterial Type Strains, Phase II (KMG-II): from individual species to whole genera.</title>
        <authorList>
            <person name="Goeker M."/>
        </authorList>
    </citation>
    <scope>NUCLEOTIDE SEQUENCE [LARGE SCALE GENOMIC DNA]</scope>
    <source>
        <strain evidence="2 3">DSM 44889</strain>
    </source>
</reference>
<gene>
    <name evidence="2" type="ORF">BXY45_10777</name>
</gene>
<organism evidence="2 3">
    <name type="scientific">Quadrisphaera granulorum</name>
    <dbReference type="NCBI Taxonomy" id="317664"/>
    <lineage>
        <taxon>Bacteria</taxon>
        <taxon>Bacillati</taxon>
        <taxon>Actinomycetota</taxon>
        <taxon>Actinomycetes</taxon>
        <taxon>Kineosporiales</taxon>
        <taxon>Kineosporiaceae</taxon>
        <taxon>Quadrisphaera</taxon>
    </lineage>
</organism>
<evidence type="ECO:0000259" key="1">
    <source>
        <dbReference type="Pfam" id="PF02538"/>
    </source>
</evidence>
<dbReference type="RefSeq" id="WP_109773706.1">
    <property type="nucleotide sequence ID" value="NZ_QGDQ01000007.1"/>
</dbReference>
<evidence type="ECO:0000313" key="3">
    <source>
        <dbReference type="Proteomes" id="UP000245469"/>
    </source>
</evidence>
<feature type="domain" description="Hydantoinase B/oxoprolinase" evidence="1">
    <location>
        <begin position="48"/>
        <end position="606"/>
    </location>
</feature>
<dbReference type="InterPro" id="IPR003692">
    <property type="entry name" value="Hydantoinase_B"/>
</dbReference>
<dbReference type="Pfam" id="PF02538">
    <property type="entry name" value="Hydantoinase_B"/>
    <property type="match status" value="1"/>
</dbReference>
<dbReference type="PANTHER" id="PTHR11365:SF23">
    <property type="entry name" value="HYPOTHETICAL 5-OXOPROLINASE (EUROFUNG)-RELATED"/>
    <property type="match status" value="1"/>
</dbReference>
<evidence type="ECO:0000313" key="2">
    <source>
        <dbReference type="EMBL" id="PWJ54381.1"/>
    </source>
</evidence>